<dbReference type="GO" id="GO:0008104">
    <property type="term" value="P:intracellular protein localization"/>
    <property type="evidence" value="ECO:0007669"/>
    <property type="project" value="TreeGrafter"/>
</dbReference>
<feature type="domain" description="DUF4704" evidence="4">
    <location>
        <begin position="142"/>
        <end position="608"/>
    </location>
</feature>
<evidence type="ECO:0000313" key="5">
    <source>
        <dbReference type="EMBL" id="KAK7882246.1"/>
    </source>
</evidence>
<dbReference type="GO" id="GO:0005829">
    <property type="term" value="C:cytosol"/>
    <property type="evidence" value="ECO:0007669"/>
    <property type="project" value="TreeGrafter"/>
</dbReference>
<keyword evidence="6" id="KW-1185">Reference proteome</keyword>
<comment type="caution">
    <text evidence="5">The sequence shown here is derived from an EMBL/GenBank/DDBJ whole genome shotgun (WGS) entry which is preliminary data.</text>
</comment>
<dbReference type="InterPro" id="IPR011993">
    <property type="entry name" value="PH-like_dom_sf"/>
</dbReference>
<dbReference type="GO" id="GO:0016020">
    <property type="term" value="C:membrane"/>
    <property type="evidence" value="ECO:0007669"/>
    <property type="project" value="TreeGrafter"/>
</dbReference>
<dbReference type="Gene3D" id="2.30.29.30">
    <property type="entry name" value="Pleckstrin-homology domain (PH domain)/Phosphotyrosine-binding domain (PTB)"/>
    <property type="match status" value="1"/>
</dbReference>
<dbReference type="Pfam" id="PF06469">
    <property type="entry name" value="DUF1088"/>
    <property type="match status" value="1"/>
</dbReference>
<feature type="domain" description="DUF1088" evidence="3">
    <location>
        <begin position="1360"/>
        <end position="1513"/>
    </location>
</feature>
<dbReference type="Proteomes" id="UP001460270">
    <property type="component" value="Unassembled WGS sequence"/>
</dbReference>
<accession>A0AAW0MSR9</accession>
<evidence type="ECO:0000256" key="1">
    <source>
        <dbReference type="ARBA" id="ARBA00022574"/>
    </source>
</evidence>
<dbReference type="Gene3D" id="2.60.120.200">
    <property type="match status" value="1"/>
</dbReference>
<evidence type="ECO:0000313" key="6">
    <source>
        <dbReference type="Proteomes" id="UP001460270"/>
    </source>
</evidence>
<evidence type="ECO:0000259" key="4">
    <source>
        <dbReference type="Pfam" id="PF15787"/>
    </source>
</evidence>
<evidence type="ECO:0000256" key="2">
    <source>
        <dbReference type="SAM" id="MobiDB-lite"/>
    </source>
</evidence>
<dbReference type="InterPro" id="IPR031570">
    <property type="entry name" value="NBEA/BDCP_DUF4704"/>
</dbReference>
<dbReference type="EMBL" id="JBBPFD010000021">
    <property type="protein sequence ID" value="KAK7882246.1"/>
    <property type="molecule type" value="Genomic_DNA"/>
</dbReference>
<dbReference type="SUPFAM" id="SSF49899">
    <property type="entry name" value="Concanavalin A-like lectins/glucanases"/>
    <property type="match status" value="1"/>
</dbReference>
<dbReference type="InterPro" id="IPR013320">
    <property type="entry name" value="ConA-like_dom_sf"/>
</dbReference>
<dbReference type="SUPFAM" id="SSF48371">
    <property type="entry name" value="ARM repeat"/>
    <property type="match status" value="1"/>
</dbReference>
<dbReference type="PANTHER" id="PTHR13743">
    <property type="entry name" value="BEIGE/BEACH-RELATED"/>
    <property type="match status" value="1"/>
</dbReference>
<feature type="compositionally biased region" description="Basic and acidic residues" evidence="2">
    <location>
        <begin position="814"/>
        <end position="837"/>
    </location>
</feature>
<sequence length="1631" mass="181006">MVSVVHVYIRWRNSEVRCYVNGQLVSYGDMAWHVNTNHTFDKCFLGSSEMADASRVFCGQMGAVYVFSDALNPAQIFAIHQLGPSYKSTFKFKSESDVHLAEHHKQVLYDGKLSSSIGFMYNAQATDAQLCLESSPRENDSVFVHSPHGLMLQDVTATVTRSIHSSLHSIGGIQVLIPLFTQLDCLCQTTALRTTQCDLTRTCLSLTWDLTNLLFVCLLQSSHVHLSRAVLDQFLSFAKYLDTFPHGAPLLKQLCDHVLFNAALWIHSPVQVQQALYTYLSSEFLSTSSITSSAIRRLGTVLQLMHALKYYYWACDPTLTSSLTAKGLDGPRPSPKEVLCLRASMLLFLKQLLLKEQGVKEEELQCILNYLLTMQEDDNLLDVLQLLVALMSEHPASVVPAFDHRHGIRVVHKLLASQSESVRVHSLKTLGYFLKHLGHKRKAELEQNHSLLTLLGDKLRGHSCTVSMSTYNALYEILTEQMCTQVIRKPHAEPDSAVKIQNPMILKVVATLLKNAEPNPELMEVKRLFLSDLIKLFSSSRENRRCLLQCSVWQDWMFSLGFIHPRTSEEQEMMEMVHSVFRILLYHAIKHEWGGWRVWVDTLAIAHSKVTYEAHKTYLDKDKDGRTHERIRPTNTFSRFSNQSSNINCISVNRSGFLTNGKPNLQTIPEAGVQELLVDLKDDTVKTNIFDLPARNDVGIDSFLDKTRRQDHVTNSFIFNSLDDKILTPSKAPVPSFGDVEPVGLLGSILARSPPGSSPSVPGKDDSDLQATPGDSEGNEKNKPGSDCASGRRERCEDGEEEEAMKGKGGWAGGEREKEEKRMTEGLQQSRHDHQPRTSENIGLRVTELKCEFSPGPHTTMFRIPEFQWSHLHLRLLSDLLSALEGDVCAWRSDSSKPLMEFVNSRENLIFVHNTVHVVCQLVDNLIMSCGGILPLLSAATSAAAPEQQNVEPPQGLSPDSALSLLSRLMVLVDVLVFSTSLNFSEMEAEKNMSTGGLLRQCLRLVCCVAVKTCLAHSPQLQTKPSSSNQGTSPKSNCSKDDSKQSQFLALAVVYFISVLMVSKYRDILEPRQETDRSSSQSGPSRQEVKCPIDSECESRRELPGSSHPAHSESLDPGISSEEQRPGLLLNGTDPSHSSTSPSGRGLSVKDILRSLVAPPVDRAQTGHEPLLSCTEHTLKAQIAAVWPMHLHSFDRSVVVKTVHSGTSGTDSSASGPSAGGPANLFCGPSVSHTPKSIINTTGASVSASSSSSLMNGAVSQKLPCVQTVENSVDNTSLSTKLERALEKVAPLLREIFVDFAPFLSRTLLGSHGQELLIEGLVCLKSSTSVVELVMLLCSQEWQNSIQKNAGLAFIELINEGRLLCHAMKDHIVRVANEAEFILNKQRAQDAHKHAEFESSCSVYIAEKTEEETLSHHLLSAAQHRHHVTANQLAQKTLHSLTNQHGAWGTPPNRHMQDFWRLDYWEDDLRRRRRFIRNPLGSTYSDIRCRTLQEDAPEKDEVVRLSKIQRSQPAVHSPGPELELPVGEEEDDSGLLQDRDVDSLGGPVLLSSPAQLVAPVLVTKGTVHITATEICFEAEEDDPVFRAADAKVRHDTHNPDHEPGPCIYSTNVHARQCNVSYVDWVKGARSN</sequence>
<dbReference type="InterPro" id="IPR010508">
    <property type="entry name" value="NBEA-like_DUF1088"/>
</dbReference>
<gene>
    <name evidence="5" type="ORF">WMY93_028420</name>
</gene>
<evidence type="ECO:0000259" key="3">
    <source>
        <dbReference type="Pfam" id="PF06469"/>
    </source>
</evidence>
<dbReference type="InterPro" id="IPR016024">
    <property type="entry name" value="ARM-type_fold"/>
</dbReference>
<feature type="region of interest" description="Disordered" evidence="2">
    <location>
        <begin position="748"/>
        <end position="839"/>
    </location>
</feature>
<feature type="compositionally biased region" description="Polar residues" evidence="2">
    <location>
        <begin position="1020"/>
        <end position="1037"/>
    </location>
</feature>
<protein>
    <recommendedName>
        <fullName evidence="7">Neurobeachin</fullName>
    </recommendedName>
</protein>
<organism evidence="5 6">
    <name type="scientific">Mugilogobius chulae</name>
    <name type="common">yellowstripe goby</name>
    <dbReference type="NCBI Taxonomy" id="88201"/>
    <lineage>
        <taxon>Eukaryota</taxon>
        <taxon>Metazoa</taxon>
        <taxon>Chordata</taxon>
        <taxon>Craniata</taxon>
        <taxon>Vertebrata</taxon>
        <taxon>Euteleostomi</taxon>
        <taxon>Actinopterygii</taxon>
        <taxon>Neopterygii</taxon>
        <taxon>Teleostei</taxon>
        <taxon>Neoteleostei</taxon>
        <taxon>Acanthomorphata</taxon>
        <taxon>Gobiaria</taxon>
        <taxon>Gobiiformes</taxon>
        <taxon>Gobioidei</taxon>
        <taxon>Gobiidae</taxon>
        <taxon>Gobionellinae</taxon>
        <taxon>Mugilogobius</taxon>
    </lineage>
</organism>
<feature type="region of interest" description="Disordered" evidence="2">
    <location>
        <begin position="1072"/>
        <end position="1148"/>
    </location>
</feature>
<proteinExistence type="predicted"/>
<dbReference type="GO" id="GO:0019901">
    <property type="term" value="F:protein kinase binding"/>
    <property type="evidence" value="ECO:0007669"/>
    <property type="project" value="TreeGrafter"/>
</dbReference>
<feature type="compositionally biased region" description="Basic and acidic residues" evidence="2">
    <location>
        <begin position="778"/>
        <end position="796"/>
    </location>
</feature>
<feature type="region of interest" description="Disordered" evidence="2">
    <location>
        <begin position="1507"/>
        <end position="1533"/>
    </location>
</feature>
<dbReference type="Pfam" id="PF13385">
    <property type="entry name" value="Laminin_G_3"/>
    <property type="match status" value="1"/>
</dbReference>
<name>A0AAW0MSR9_9GOBI</name>
<feature type="region of interest" description="Disordered" evidence="2">
    <location>
        <begin position="1020"/>
        <end position="1042"/>
    </location>
</feature>
<evidence type="ECO:0008006" key="7">
    <source>
        <dbReference type="Google" id="ProtNLM"/>
    </source>
</evidence>
<dbReference type="Pfam" id="PF15787">
    <property type="entry name" value="DUF4704"/>
    <property type="match status" value="1"/>
</dbReference>
<dbReference type="PANTHER" id="PTHR13743:SF62">
    <property type="entry name" value="NEUROBEACHIN"/>
    <property type="match status" value="1"/>
</dbReference>
<feature type="compositionally biased region" description="Basic and acidic residues" evidence="2">
    <location>
        <begin position="1087"/>
        <end position="1103"/>
    </location>
</feature>
<reference evidence="6" key="1">
    <citation type="submission" date="2024-04" db="EMBL/GenBank/DDBJ databases">
        <title>Salinicola lusitanus LLJ914,a marine bacterium isolated from the Okinawa Trough.</title>
        <authorList>
            <person name="Li J."/>
        </authorList>
    </citation>
    <scope>NUCLEOTIDE SEQUENCE [LARGE SCALE GENOMIC DNA]</scope>
</reference>
<feature type="compositionally biased region" description="Polar residues" evidence="2">
    <location>
        <begin position="1133"/>
        <end position="1143"/>
    </location>
</feature>
<dbReference type="InterPro" id="IPR050865">
    <property type="entry name" value="BEACH_Domain"/>
</dbReference>
<keyword evidence="1" id="KW-0853">WD repeat</keyword>
<feature type="compositionally biased region" description="Low complexity" evidence="2">
    <location>
        <begin position="753"/>
        <end position="762"/>
    </location>
</feature>